<protein>
    <submittedName>
        <fullName evidence="1">Uncharacterized protein</fullName>
    </submittedName>
</protein>
<organism evidence="1">
    <name type="scientific">Picea sitchensis</name>
    <name type="common">Sitka spruce</name>
    <name type="synonym">Pinus sitchensis</name>
    <dbReference type="NCBI Taxonomy" id="3332"/>
    <lineage>
        <taxon>Eukaryota</taxon>
        <taxon>Viridiplantae</taxon>
        <taxon>Streptophyta</taxon>
        <taxon>Embryophyta</taxon>
        <taxon>Tracheophyta</taxon>
        <taxon>Spermatophyta</taxon>
        <taxon>Pinopsida</taxon>
        <taxon>Pinidae</taxon>
        <taxon>Conifers I</taxon>
        <taxon>Pinales</taxon>
        <taxon>Pinaceae</taxon>
        <taxon>Picea</taxon>
    </lineage>
</organism>
<proteinExistence type="evidence at transcript level"/>
<sequence>MLLIHQYPLRWTLWFNTRSWYGNSRMRSIFFEVKLNLSSCSWYSGKQSMGILTLVGEMEDRLLWQCLRFRILTLQRDLLRMMTW</sequence>
<dbReference type="AlphaFoldDB" id="A9NXE6"/>
<name>A9NXE6_PICSI</name>
<dbReference type="EMBL" id="EF086017">
    <property type="protein sequence ID" value="ABK25307.1"/>
    <property type="molecule type" value="mRNA"/>
</dbReference>
<accession>A9NXE6</accession>
<evidence type="ECO:0000313" key="1">
    <source>
        <dbReference type="EMBL" id="ABK25307.1"/>
    </source>
</evidence>
<reference evidence="1" key="1">
    <citation type="journal article" date="2008" name="BMC Genomics">
        <title>A conifer genomics resource of 200,000 spruce (Picea spp.) ESTs and 6,464 high-quality, sequence-finished full-length cDNAs for Sitka spruce (Picea sitchensis).</title>
        <authorList>
            <person name="Ralph S.G."/>
            <person name="Chun H.J."/>
            <person name="Kolosova N."/>
            <person name="Cooper D."/>
            <person name="Oddy C."/>
            <person name="Ritland C.E."/>
            <person name="Kirkpatrick R."/>
            <person name="Moore R."/>
            <person name="Barber S."/>
            <person name="Holt R.A."/>
            <person name="Jones S.J."/>
            <person name="Marra M.A."/>
            <person name="Douglas C.J."/>
            <person name="Ritland K."/>
            <person name="Bohlmann J."/>
        </authorList>
    </citation>
    <scope>NUCLEOTIDE SEQUENCE</scope>
    <source>
        <tissue evidence="1">Green portion of the leader tissue</tissue>
    </source>
</reference>